<evidence type="ECO:0000313" key="2">
    <source>
        <dbReference type="Proteomes" id="UP001145087"/>
    </source>
</evidence>
<dbReference type="EMBL" id="JAPOHD010000012">
    <property type="protein sequence ID" value="MCY1719977.1"/>
    <property type="molecule type" value="Genomic_DNA"/>
</dbReference>
<reference evidence="1" key="1">
    <citation type="submission" date="2022-11" db="EMBL/GenBank/DDBJ databases">
        <title>Marilongibacter aestuarii gen. nov., sp. nov., isolated from tidal flat sediment.</title>
        <authorList>
            <person name="Jiayan W."/>
        </authorList>
    </citation>
    <scope>NUCLEOTIDE SEQUENCE</scope>
    <source>
        <strain evidence="1">Z1-6</strain>
    </source>
</reference>
<accession>A0A9X3F557</accession>
<comment type="caution">
    <text evidence="1">The sequence shown here is derived from an EMBL/GenBank/DDBJ whole genome shotgun (WGS) entry which is preliminary data.</text>
</comment>
<keyword evidence="2" id="KW-1185">Reference proteome</keyword>
<dbReference type="Proteomes" id="UP001145087">
    <property type="component" value="Unassembled WGS sequence"/>
</dbReference>
<organism evidence="1 2">
    <name type="scientific">Draconibacterium aestuarii</name>
    <dbReference type="NCBI Taxonomy" id="2998507"/>
    <lineage>
        <taxon>Bacteria</taxon>
        <taxon>Pseudomonadati</taxon>
        <taxon>Bacteroidota</taxon>
        <taxon>Bacteroidia</taxon>
        <taxon>Marinilabiliales</taxon>
        <taxon>Prolixibacteraceae</taxon>
        <taxon>Draconibacterium</taxon>
    </lineage>
</organism>
<name>A0A9X3F557_9BACT</name>
<proteinExistence type="predicted"/>
<protein>
    <submittedName>
        <fullName evidence="1">Uncharacterized protein</fullName>
    </submittedName>
</protein>
<gene>
    <name evidence="1" type="ORF">OU798_06455</name>
</gene>
<dbReference type="RefSeq" id="WP_343332309.1">
    <property type="nucleotide sequence ID" value="NZ_JAPOHD010000012.1"/>
</dbReference>
<evidence type="ECO:0000313" key="1">
    <source>
        <dbReference type="EMBL" id="MCY1719977.1"/>
    </source>
</evidence>
<sequence length="107" mass="12609">MHYYQGGSLQEENFDFYTTYDLDAEKAAVADKISNSPKFNFDTTNIYYTALESVINNEYPIISTHWAEIADFNLLNEQKHEKKEPPVIINKTKVDYDIDYKPLLWFN</sequence>
<dbReference type="AlphaFoldDB" id="A0A9X3F557"/>